<feature type="region of interest" description="Disordered" evidence="5">
    <location>
        <begin position="1"/>
        <end position="39"/>
    </location>
</feature>
<evidence type="ECO:0000256" key="3">
    <source>
        <dbReference type="ARBA" id="ARBA00023274"/>
    </source>
</evidence>
<sequence>MNFRSEKVVSPRKKRLGRGYGSGKGGHTSGRGQKGQKTRKNLGILFEGVKVKKSLIKRLPFLRGKNKFKAKVKPVEIDLARLNAVSAGAKVDLSLLINLGLVSKKEADRGVKIVGNTKLTKKLTVELPTSKGASSEIVKAGGKVV</sequence>
<keyword evidence="4" id="KW-0699">rRNA-binding</keyword>
<evidence type="ECO:0000256" key="2">
    <source>
        <dbReference type="ARBA" id="ARBA00022980"/>
    </source>
</evidence>
<dbReference type="SUPFAM" id="SSF52080">
    <property type="entry name" value="Ribosomal proteins L15p and L18e"/>
    <property type="match status" value="1"/>
</dbReference>
<comment type="function">
    <text evidence="4">Binds to the 23S rRNA.</text>
</comment>
<dbReference type="Proteomes" id="UP000034246">
    <property type="component" value="Unassembled WGS sequence"/>
</dbReference>
<comment type="caution">
    <text evidence="7">The sequence shown here is derived from an EMBL/GenBank/DDBJ whole genome shotgun (WGS) entry which is preliminary data.</text>
</comment>
<proteinExistence type="inferred from homology"/>
<accession>A0A0G0N848</accession>
<dbReference type="HAMAP" id="MF_01341">
    <property type="entry name" value="Ribosomal_uL15"/>
    <property type="match status" value="1"/>
</dbReference>
<dbReference type="PATRIC" id="fig|1618550.3.peg.409"/>
<dbReference type="NCBIfam" id="TIGR01071">
    <property type="entry name" value="rplO_bact"/>
    <property type="match status" value="1"/>
</dbReference>
<dbReference type="InterPro" id="IPR021131">
    <property type="entry name" value="Ribosomal_uL15/eL18"/>
</dbReference>
<organism evidence="7 8">
    <name type="scientific">Candidatus Woesebacteria bacterium GW2011_GWA1_39_21</name>
    <dbReference type="NCBI Taxonomy" id="1618550"/>
    <lineage>
        <taxon>Bacteria</taxon>
        <taxon>Candidatus Woeseibacteriota</taxon>
    </lineage>
</organism>
<evidence type="ECO:0000256" key="1">
    <source>
        <dbReference type="ARBA" id="ARBA00007320"/>
    </source>
</evidence>
<name>A0A0G0N848_9BACT</name>
<evidence type="ECO:0000313" key="7">
    <source>
        <dbReference type="EMBL" id="KKR11593.1"/>
    </source>
</evidence>
<dbReference type="GO" id="GO:0019843">
    <property type="term" value="F:rRNA binding"/>
    <property type="evidence" value="ECO:0007669"/>
    <property type="project" value="UniProtKB-UniRule"/>
</dbReference>
<reference evidence="7 8" key="1">
    <citation type="journal article" date="2015" name="Nature">
        <title>rRNA introns, odd ribosomes, and small enigmatic genomes across a large radiation of phyla.</title>
        <authorList>
            <person name="Brown C.T."/>
            <person name="Hug L.A."/>
            <person name="Thomas B.C."/>
            <person name="Sharon I."/>
            <person name="Castelle C.J."/>
            <person name="Singh A."/>
            <person name="Wilkins M.J."/>
            <person name="Williams K.H."/>
            <person name="Banfield J.F."/>
        </authorList>
    </citation>
    <scope>NUCLEOTIDE SEQUENCE [LARGE SCALE GENOMIC DNA]</scope>
</reference>
<dbReference type="GO" id="GO:0003735">
    <property type="term" value="F:structural constituent of ribosome"/>
    <property type="evidence" value="ECO:0007669"/>
    <property type="project" value="InterPro"/>
</dbReference>
<dbReference type="GO" id="GO:0015934">
    <property type="term" value="C:large ribosomal subunit"/>
    <property type="evidence" value="ECO:0007669"/>
    <property type="project" value="InterPro"/>
</dbReference>
<feature type="compositionally biased region" description="Gly residues" evidence="5">
    <location>
        <begin position="18"/>
        <end position="33"/>
    </location>
</feature>
<protein>
    <recommendedName>
        <fullName evidence="4">Large ribosomal subunit protein uL15</fullName>
    </recommendedName>
</protein>
<dbReference type="EMBL" id="LBWP01000005">
    <property type="protein sequence ID" value="KKR11593.1"/>
    <property type="molecule type" value="Genomic_DNA"/>
</dbReference>
<evidence type="ECO:0000256" key="5">
    <source>
        <dbReference type="SAM" id="MobiDB-lite"/>
    </source>
</evidence>
<evidence type="ECO:0000259" key="6">
    <source>
        <dbReference type="Pfam" id="PF00828"/>
    </source>
</evidence>
<evidence type="ECO:0000313" key="8">
    <source>
        <dbReference type="Proteomes" id="UP000034246"/>
    </source>
</evidence>
<evidence type="ECO:0000256" key="4">
    <source>
        <dbReference type="HAMAP-Rule" id="MF_01341"/>
    </source>
</evidence>
<dbReference type="STRING" id="1618550.UT39_C0005G0028"/>
<keyword evidence="3 4" id="KW-0687">Ribonucleoprotein</keyword>
<keyword evidence="4" id="KW-0694">RNA-binding</keyword>
<dbReference type="GO" id="GO:0006412">
    <property type="term" value="P:translation"/>
    <property type="evidence" value="ECO:0007669"/>
    <property type="project" value="UniProtKB-UniRule"/>
</dbReference>
<comment type="subunit">
    <text evidence="4">Part of the 50S ribosomal subunit.</text>
</comment>
<dbReference type="AlphaFoldDB" id="A0A0G0N848"/>
<keyword evidence="2 4" id="KW-0689">Ribosomal protein</keyword>
<dbReference type="Pfam" id="PF00828">
    <property type="entry name" value="Ribosomal_L27A"/>
    <property type="match status" value="1"/>
</dbReference>
<dbReference type="InterPro" id="IPR005749">
    <property type="entry name" value="Ribosomal_uL15_bac-type"/>
</dbReference>
<comment type="similarity">
    <text evidence="1 4">Belongs to the universal ribosomal protein uL15 family.</text>
</comment>
<dbReference type="Gene3D" id="3.100.10.10">
    <property type="match status" value="1"/>
</dbReference>
<dbReference type="InterPro" id="IPR030878">
    <property type="entry name" value="Ribosomal_uL15"/>
</dbReference>
<feature type="domain" description="Large ribosomal subunit protein uL15/eL18" evidence="6">
    <location>
        <begin position="77"/>
        <end position="145"/>
    </location>
</feature>
<dbReference type="PANTHER" id="PTHR12934">
    <property type="entry name" value="50S RIBOSOMAL PROTEIN L15"/>
    <property type="match status" value="1"/>
</dbReference>
<dbReference type="InterPro" id="IPR036227">
    <property type="entry name" value="Ribosomal_uL15/eL18_sf"/>
</dbReference>
<dbReference type="PANTHER" id="PTHR12934:SF11">
    <property type="entry name" value="LARGE RIBOSOMAL SUBUNIT PROTEIN UL15M"/>
    <property type="match status" value="1"/>
</dbReference>
<gene>
    <name evidence="4" type="primary">rplO</name>
    <name evidence="7" type="ORF">UT39_C0005G0028</name>
</gene>